<feature type="compositionally biased region" description="Low complexity" evidence="1">
    <location>
        <begin position="229"/>
        <end position="263"/>
    </location>
</feature>
<proteinExistence type="predicted"/>
<name>U2RVW5_9ACTN</name>
<keyword evidence="4" id="KW-1185">Reference proteome</keyword>
<dbReference type="PROSITE" id="PS51257">
    <property type="entry name" value="PROKAR_LIPOPROTEIN"/>
    <property type="match status" value="1"/>
</dbReference>
<accession>U2RVW5</accession>
<feature type="signal peptide" evidence="2">
    <location>
        <begin position="1"/>
        <end position="23"/>
    </location>
</feature>
<gene>
    <name evidence="3" type="ORF">HMPREF0682_2155</name>
</gene>
<evidence type="ECO:0000256" key="2">
    <source>
        <dbReference type="SAM" id="SignalP"/>
    </source>
</evidence>
<evidence type="ECO:0008006" key="5">
    <source>
        <dbReference type="Google" id="ProtNLM"/>
    </source>
</evidence>
<organism evidence="3 4">
    <name type="scientific">Propionibacterium acidifaciens F0233</name>
    <dbReference type="NCBI Taxonomy" id="553198"/>
    <lineage>
        <taxon>Bacteria</taxon>
        <taxon>Bacillati</taxon>
        <taxon>Actinomycetota</taxon>
        <taxon>Actinomycetes</taxon>
        <taxon>Propionibacteriales</taxon>
        <taxon>Propionibacteriaceae</taxon>
        <taxon>Propionibacterium</taxon>
    </lineage>
</organism>
<evidence type="ECO:0000256" key="1">
    <source>
        <dbReference type="SAM" id="MobiDB-lite"/>
    </source>
</evidence>
<dbReference type="EMBL" id="ACVN02000206">
    <property type="protein sequence ID" value="ERK54787.1"/>
    <property type="molecule type" value="Genomic_DNA"/>
</dbReference>
<comment type="caution">
    <text evidence="3">The sequence shown here is derived from an EMBL/GenBank/DDBJ whole genome shotgun (WGS) entry which is preliminary data.</text>
</comment>
<dbReference type="Proteomes" id="UP000017052">
    <property type="component" value="Unassembled WGS sequence"/>
</dbReference>
<dbReference type="RefSeq" id="WP_021797798.1">
    <property type="nucleotide sequence ID" value="NZ_ACVN02000206.1"/>
</dbReference>
<keyword evidence="2" id="KW-0732">Signal</keyword>
<feature type="region of interest" description="Disordered" evidence="1">
    <location>
        <begin position="227"/>
        <end position="263"/>
    </location>
</feature>
<dbReference type="OrthoDB" id="3780642at2"/>
<feature type="chain" id="PRO_5039272783" description="Lipoprotein" evidence="2">
    <location>
        <begin position="24"/>
        <end position="263"/>
    </location>
</feature>
<evidence type="ECO:0000313" key="4">
    <source>
        <dbReference type="Proteomes" id="UP000017052"/>
    </source>
</evidence>
<sequence length="263" mass="27104">MRKTRCAAALMAGVLAVTGFVGCSSEKNGSAGGATPSSASPTPTVASETLLDQMNDAIAQASSVHVVDVQRIDQSGTTRTIDALGAVDGSNLYAALTEGDSFAEVSVADGTTWVRGNETYWKVTNKLADDKYELIKDKWVKVGADSASKLDQSTIPRSLVDLVLKDLDTSAVDRSSFGTTDDGAQTIVLTDGRNTEFVLDPATSLPLSMTDGASDLTFDNWNAVPAQPAPLATRSSTAAAADAPAVPRTAPDGAGRPPAGGRP</sequence>
<feature type="non-terminal residue" evidence="3">
    <location>
        <position position="263"/>
    </location>
</feature>
<reference evidence="3" key="1">
    <citation type="submission" date="2013-08" db="EMBL/GenBank/DDBJ databases">
        <authorList>
            <person name="Durkin A.S."/>
            <person name="Haft D.R."/>
            <person name="McCorrison J."/>
            <person name="Torralba M."/>
            <person name="Gillis M."/>
            <person name="Haft D.H."/>
            <person name="Methe B."/>
            <person name="Sutton G."/>
            <person name="Nelson K.E."/>
        </authorList>
    </citation>
    <scope>NUCLEOTIDE SEQUENCE [LARGE SCALE GENOMIC DNA]</scope>
    <source>
        <strain evidence="3">F0233</strain>
    </source>
</reference>
<protein>
    <recommendedName>
        <fullName evidence="5">Lipoprotein</fullName>
    </recommendedName>
</protein>
<evidence type="ECO:0000313" key="3">
    <source>
        <dbReference type="EMBL" id="ERK54787.1"/>
    </source>
</evidence>
<dbReference type="AlphaFoldDB" id="U2RVW5"/>